<comment type="caution">
    <text evidence="2">The sequence shown here is derived from an EMBL/GenBank/DDBJ whole genome shotgun (WGS) entry which is preliminary data.</text>
</comment>
<reference evidence="2 3" key="1">
    <citation type="journal article" date="2023" name="Plants (Basel)">
        <title>Bridging the Gap: Combining Genomics and Transcriptomics Approaches to Understand Stylosanthes scabra, an Orphan Legume from the Brazilian Caatinga.</title>
        <authorList>
            <person name="Ferreira-Neto J.R.C."/>
            <person name="da Silva M.D."/>
            <person name="Binneck E."/>
            <person name="de Melo N.F."/>
            <person name="da Silva R.H."/>
            <person name="de Melo A.L.T.M."/>
            <person name="Pandolfi V."/>
            <person name="Bustamante F.O."/>
            <person name="Brasileiro-Vidal A.C."/>
            <person name="Benko-Iseppon A.M."/>
        </authorList>
    </citation>
    <scope>NUCLEOTIDE SEQUENCE [LARGE SCALE GENOMIC DNA]</scope>
    <source>
        <tissue evidence="2">Leaves</tissue>
    </source>
</reference>
<evidence type="ECO:0000313" key="2">
    <source>
        <dbReference type="EMBL" id="MED6140117.1"/>
    </source>
</evidence>
<dbReference type="EMBL" id="JASCZI010062132">
    <property type="protein sequence ID" value="MED6140117.1"/>
    <property type="molecule type" value="Genomic_DNA"/>
</dbReference>
<name>A0ABU6SUL4_9FABA</name>
<gene>
    <name evidence="2" type="ORF">PIB30_090062</name>
</gene>
<evidence type="ECO:0000313" key="3">
    <source>
        <dbReference type="Proteomes" id="UP001341840"/>
    </source>
</evidence>
<protein>
    <submittedName>
        <fullName evidence="2">Uncharacterized protein</fullName>
    </submittedName>
</protein>
<organism evidence="2 3">
    <name type="scientific">Stylosanthes scabra</name>
    <dbReference type="NCBI Taxonomy" id="79078"/>
    <lineage>
        <taxon>Eukaryota</taxon>
        <taxon>Viridiplantae</taxon>
        <taxon>Streptophyta</taxon>
        <taxon>Embryophyta</taxon>
        <taxon>Tracheophyta</taxon>
        <taxon>Spermatophyta</taxon>
        <taxon>Magnoliopsida</taxon>
        <taxon>eudicotyledons</taxon>
        <taxon>Gunneridae</taxon>
        <taxon>Pentapetalae</taxon>
        <taxon>rosids</taxon>
        <taxon>fabids</taxon>
        <taxon>Fabales</taxon>
        <taxon>Fabaceae</taxon>
        <taxon>Papilionoideae</taxon>
        <taxon>50 kb inversion clade</taxon>
        <taxon>dalbergioids sensu lato</taxon>
        <taxon>Dalbergieae</taxon>
        <taxon>Pterocarpus clade</taxon>
        <taxon>Stylosanthes</taxon>
    </lineage>
</organism>
<feature type="region of interest" description="Disordered" evidence="1">
    <location>
        <begin position="72"/>
        <end position="122"/>
    </location>
</feature>
<proteinExistence type="predicted"/>
<sequence>MVVLPLKRMVICKYCFIVEDNFRRNQCEPDVRPVASSSFDFNLQAEAATGENELGDSRSFAELGVAIAATPQPLSPQEFQAVPDPDPQVGKALRPDDSNDEPQFIEGDSDDDVSPIPPQPPQ</sequence>
<keyword evidence="3" id="KW-1185">Reference proteome</keyword>
<evidence type="ECO:0000256" key="1">
    <source>
        <dbReference type="SAM" id="MobiDB-lite"/>
    </source>
</evidence>
<accession>A0ABU6SUL4</accession>
<dbReference type="Proteomes" id="UP001341840">
    <property type="component" value="Unassembled WGS sequence"/>
</dbReference>